<feature type="compositionally biased region" description="Basic and acidic residues" evidence="1">
    <location>
        <begin position="472"/>
        <end position="483"/>
    </location>
</feature>
<accession>A0A9P1C5U6</accession>
<feature type="compositionally biased region" description="Basic and acidic residues" evidence="1">
    <location>
        <begin position="694"/>
        <end position="706"/>
    </location>
</feature>
<dbReference type="EMBL" id="CAMXCT030001002">
    <property type="protein sequence ID" value="CAL4772931.1"/>
    <property type="molecule type" value="Genomic_DNA"/>
</dbReference>
<feature type="compositionally biased region" description="Basic and acidic residues" evidence="1">
    <location>
        <begin position="658"/>
        <end position="678"/>
    </location>
</feature>
<dbReference type="AlphaFoldDB" id="A0A9P1C5U6"/>
<name>A0A9P1C5U6_9DINO</name>
<feature type="compositionally biased region" description="Basic and acidic residues" evidence="1">
    <location>
        <begin position="513"/>
        <end position="525"/>
    </location>
</feature>
<feature type="compositionally biased region" description="Polar residues" evidence="1">
    <location>
        <begin position="707"/>
        <end position="725"/>
    </location>
</feature>
<dbReference type="EMBL" id="CAMXCT010001002">
    <property type="protein sequence ID" value="CAI3985619.1"/>
    <property type="molecule type" value="Genomic_DNA"/>
</dbReference>
<feature type="compositionally biased region" description="Low complexity" evidence="1">
    <location>
        <begin position="131"/>
        <end position="157"/>
    </location>
</feature>
<feature type="compositionally biased region" description="Basic and acidic residues" evidence="1">
    <location>
        <begin position="418"/>
        <end position="434"/>
    </location>
</feature>
<keyword evidence="5" id="KW-1185">Reference proteome</keyword>
<evidence type="ECO:0000256" key="2">
    <source>
        <dbReference type="SAM" id="SignalP"/>
    </source>
</evidence>
<gene>
    <name evidence="3" type="ORF">C1SCF055_LOCUS13046</name>
</gene>
<feature type="region of interest" description="Disordered" evidence="1">
    <location>
        <begin position="251"/>
        <end position="776"/>
    </location>
</feature>
<feature type="compositionally biased region" description="Basic and acidic residues" evidence="1">
    <location>
        <begin position="168"/>
        <end position="191"/>
    </location>
</feature>
<reference evidence="3" key="1">
    <citation type="submission" date="2022-10" db="EMBL/GenBank/DDBJ databases">
        <authorList>
            <person name="Chen Y."/>
            <person name="Dougan E. K."/>
            <person name="Chan C."/>
            <person name="Rhodes N."/>
            <person name="Thang M."/>
        </authorList>
    </citation>
    <scope>NUCLEOTIDE SEQUENCE</scope>
</reference>
<dbReference type="Proteomes" id="UP001152797">
    <property type="component" value="Unassembled WGS sequence"/>
</dbReference>
<evidence type="ECO:0000313" key="4">
    <source>
        <dbReference type="EMBL" id="CAL1138994.1"/>
    </source>
</evidence>
<dbReference type="EMBL" id="CAMXCT020001002">
    <property type="protein sequence ID" value="CAL1138994.1"/>
    <property type="molecule type" value="Genomic_DNA"/>
</dbReference>
<feature type="compositionally biased region" description="Basic and acidic residues" evidence="1">
    <location>
        <begin position="388"/>
        <end position="402"/>
    </location>
</feature>
<feature type="compositionally biased region" description="Basic and acidic residues" evidence="1">
    <location>
        <begin position="619"/>
        <end position="633"/>
    </location>
</feature>
<feature type="region of interest" description="Disordered" evidence="1">
    <location>
        <begin position="131"/>
        <end position="205"/>
    </location>
</feature>
<evidence type="ECO:0000256" key="1">
    <source>
        <dbReference type="SAM" id="MobiDB-lite"/>
    </source>
</evidence>
<evidence type="ECO:0000313" key="3">
    <source>
        <dbReference type="EMBL" id="CAI3985619.1"/>
    </source>
</evidence>
<feature type="compositionally biased region" description="Basic residues" evidence="1">
    <location>
        <begin position="446"/>
        <end position="458"/>
    </location>
</feature>
<proteinExistence type="predicted"/>
<feature type="compositionally biased region" description="Basic and acidic residues" evidence="1">
    <location>
        <begin position="545"/>
        <end position="564"/>
    </location>
</feature>
<reference evidence="4" key="2">
    <citation type="submission" date="2024-04" db="EMBL/GenBank/DDBJ databases">
        <authorList>
            <person name="Chen Y."/>
            <person name="Shah S."/>
            <person name="Dougan E. K."/>
            <person name="Thang M."/>
            <person name="Chan C."/>
        </authorList>
    </citation>
    <scope>NUCLEOTIDE SEQUENCE [LARGE SCALE GENOMIC DNA]</scope>
</reference>
<organism evidence="3">
    <name type="scientific">Cladocopium goreaui</name>
    <dbReference type="NCBI Taxonomy" id="2562237"/>
    <lineage>
        <taxon>Eukaryota</taxon>
        <taxon>Sar</taxon>
        <taxon>Alveolata</taxon>
        <taxon>Dinophyceae</taxon>
        <taxon>Suessiales</taxon>
        <taxon>Symbiodiniaceae</taxon>
        <taxon>Cladocopium</taxon>
    </lineage>
</organism>
<evidence type="ECO:0000313" key="5">
    <source>
        <dbReference type="Proteomes" id="UP001152797"/>
    </source>
</evidence>
<sequence>MFGRIFHPLLAAAVAVLLFCIRAFGHSLTQVGRVREEGRLHASLVYVWSRVICLAPKPPLPVARQNLELQRDLLPRPQGSRVGGAQNVIATPQSFCRGISCGTKAAVVKNNALQMAAASAESAKLSRAASAGGAPASRAPVNRAPVSRAPVRRAPVSKTGSIFRRPRGSKDVRAASPVREPEEKDRERSSDRNPATVTKAHDAFKRRSDGVRNALDISHSLSDSFSEKIYEKARKLDLGVPDVPLSGDAAGSSLSLADRPKSGGSVSTFLDSHARPAPRGSSKPRRAEATMAMAQGREESTRDAGAALSPSALNKLVLKPRDSKRPDAVARAEGAEGQPQNRSRKGAPSKEELRRRDTPGGRDVPVDTEILLAKAEMLMRPLPSQEGARAEPDRQRPDRSEGTARVWKARSSTGPPSAKDDLPEPVHLRGRDSDDSQMSGQQDRARSHRHVVLKSRSRSPKDRGRAAAPPIRRREDLHEDLQARRPVVLESRRSDFPEPSSSTRQVITSQDEDDRRGAWEGRDGTSPRAARMRTENGLSKSSAGHRTDAQSDRQAPRHRDRPEDFMSTGDWSNRHVEKDPYPNGRSTRRHEDGPTGFRENTYPAYPEERRAPRNALAEHTSDRKDWQRRDGESQSHQPHGRPEEEHGSRSHAATSERLAPRDDERRYKDRPREEERRTPRTKTSEALPPPPPPPRDDRHDQEERSYRTGQPHLSSNRWSEAASSTEEFRDRGDRAPNGQWLTSRDGREQGERHRRDGAHDYRREWDPDPREKETWDHRGRLSQLILADSLTMFDSLISI</sequence>
<feature type="compositionally biased region" description="Basic and acidic residues" evidence="1">
    <location>
        <begin position="319"/>
        <end position="334"/>
    </location>
</feature>
<keyword evidence="2" id="KW-0732">Signal</keyword>
<feature type="compositionally biased region" description="Polar residues" evidence="1">
    <location>
        <begin position="499"/>
        <end position="509"/>
    </location>
</feature>
<feature type="chain" id="PRO_5043270180" evidence="2">
    <location>
        <begin position="26"/>
        <end position="799"/>
    </location>
</feature>
<comment type="caution">
    <text evidence="3">The sequence shown here is derived from an EMBL/GenBank/DDBJ whole genome shotgun (WGS) entry which is preliminary data.</text>
</comment>
<feature type="compositionally biased region" description="Basic and acidic residues" evidence="1">
    <location>
        <begin position="348"/>
        <end position="360"/>
    </location>
</feature>
<feature type="compositionally biased region" description="Basic and acidic residues" evidence="1">
    <location>
        <begin position="744"/>
        <end position="776"/>
    </location>
</feature>
<feature type="signal peptide" evidence="2">
    <location>
        <begin position="1"/>
        <end position="25"/>
    </location>
</feature>
<protein>
    <submittedName>
        <fullName evidence="3">Uncharacterized protein</fullName>
    </submittedName>
</protein>